<dbReference type="Proteomes" id="UP000683428">
    <property type="component" value="Chromosome"/>
</dbReference>
<keyword evidence="3" id="KW-1185">Reference proteome</keyword>
<dbReference type="Pfam" id="PF12706">
    <property type="entry name" value="Lactamase_B_2"/>
    <property type="match status" value="1"/>
</dbReference>
<dbReference type="AlphaFoldDB" id="A0A975SLE8"/>
<evidence type="ECO:0000259" key="1">
    <source>
        <dbReference type="SMART" id="SM00849"/>
    </source>
</evidence>
<sequence length="257" mass="28047">MKVRVLGCSGGIGGAGDTTALLLDEDVLIDAGTGVARLELDSLSRIDHVFLTHTHMDHIACLPMLVDARQGETPLVVHGLPQSLEVLRRHIFNWQIWPDFTTLPDPQHPKLAFAPLAVDEAIALSGERSITPLPAVHSVPAVGYLLENPAGSLAFSGDTYLNPDFWPRINRQTKLQALILETAFADTHQPLAQASRHLCPRLLAAELACYTGKAPVFLTHLKPDQKAEIAAAVQDLLSPDHGLQRVRALTGTHRFQW</sequence>
<dbReference type="PANTHER" id="PTHR46504:SF2">
    <property type="entry name" value="TRNASE Z TRZ1"/>
    <property type="match status" value="1"/>
</dbReference>
<dbReference type="KEGG" id="aiq:Azoinq_10280"/>
<gene>
    <name evidence="2" type="ORF">Azoinq_10280</name>
</gene>
<dbReference type="CDD" id="cd07735">
    <property type="entry name" value="class_II_PDE_MBL-fold"/>
    <property type="match status" value="1"/>
</dbReference>
<organism evidence="2 3">
    <name type="scientific">Azospira inquinata</name>
    <dbReference type="NCBI Taxonomy" id="2785627"/>
    <lineage>
        <taxon>Bacteria</taxon>
        <taxon>Pseudomonadati</taxon>
        <taxon>Pseudomonadota</taxon>
        <taxon>Betaproteobacteria</taxon>
        <taxon>Rhodocyclales</taxon>
        <taxon>Rhodocyclaceae</taxon>
        <taxon>Azospira</taxon>
    </lineage>
</organism>
<dbReference type="EMBL" id="CP064782">
    <property type="protein sequence ID" value="QWT48251.1"/>
    <property type="molecule type" value="Genomic_DNA"/>
</dbReference>
<reference evidence="2" key="1">
    <citation type="submission" date="2020-11" db="EMBL/GenBank/DDBJ databases">
        <title>Azospira inquinata sp. nov.</title>
        <authorList>
            <person name="Moe W.M."/>
            <person name="Mikes M.C."/>
        </authorList>
    </citation>
    <scope>NUCLEOTIDE SEQUENCE</scope>
    <source>
        <strain evidence="2">Azo-3</strain>
    </source>
</reference>
<dbReference type="SMART" id="SM00849">
    <property type="entry name" value="Lactamase_B"/>
    <property type="match status" value="1"/>
</dbReference>
<dbReference type="GO" id="GO:0006198">
    <property type="term" value="P:cAMP catabolic process"/>
    <property type="evidence" value="ECO:0007669"/>
    <property type="project" value="InterPro"/>
</dbReference>
<proteinExistence type="predicted"/>
<dbReference type="InterPro" id="IPR000396">
    <property type="entry name" value="Pdiesterase2"/>
</dbReference>
<dbReference type="PANTHER" id="PTHR46504">
    <property type="entry name" value="TRNASE Z TRZ1"/>
    <property type="match status" value="1"/>
</dbReference>
<protein>
    <submittedName>
        <fullName evidence="2">3',5'-cyclic-nucleotide phosphodiesterase</fullName>
    </submittedName>
</protein>
<dbReference type="RefSeq" id="WP_216129383.1">
    <property type="nucleotide sequence ID" value="NZ_CP064782.1"/>
</dbReference>
<feature type="domain" description="Metallo-beta-lactamase" evidence="1">
    <location>
        <begin position="17"/>
        <end position="188"/>
    </location>
</feature>
<accession>A0A975SLE8</accession>
<dbReference type="InterPro" id="IPR001279">
    <property type="entry name" value="Metallo-B-lactamas"/>
</dbReference>
<name>A0A975SLE8_9RHOO</name>
<dbReference type="GO" id="GO:0004115">
    <property type="term" value="F:3',5'-cyclic-AMP phosphodiesterase activity"/>
    <property type="evidence" value="ECO:0007669"/>
    <property type="project" value="InterPro"/>
</dbReference>
<evidence type="ECO:0000313" key="2">
    <source>
        <dbReference type="EMBL" id="QWT48251.1"/>
    </source>
</evidence>
<evidence type="ECO:0000313" key="3">
    <source>
        <dbReference type="Proteomes" id="UP000683428"/>
    </source>
</evidence>